<dbReference type="InterPro" id="IPR035992">
    <property type="entry name" value="Ricin_B-like_lectins"/>
</dbReference>
<feature type="region of interest" description="Disordered" evidence="3">
    <location>
        <begin position="59"/>
        <end position="108"/>
    </location>
</feature>
<keyword evidence="1" id="KW-0326">Glycosidase</keyword>
<gene>
    <name evidence="6" type="ORF">ACFP3U_19505</name>
</gene>
<sequence>MGHRSTELRRRRRRGTGKRTALISLAVAAGLVVGGLGISTAMESSAVRETAATAAAGSVDGAGGAMAGTIADDGTGETGAAESATRAPGPKRDQKAAPIKEIPKDQPERGLVYAGLNLPAGDRCAGSLEVTGGEQCSHGPDSPPKDVDIHKDVPPVAAAVAQPAVLTPPADARPPAVADLLKGVIPVLDAGQKTLLAAAAGDSGAAAATPAAGGQAVVCEGDGSTGNRVQVVYVHTPGSDRFAQYLASFKKWAADVDVIYNASAQETGGVRHVRFVTESDCSASVLNVQISDAEMADFNSSNRAIAAQGLNRKDRKYMIFADAKVYCGIGTFAGDERSGQDNLSNFGPSYGRSDSGCWGGHTAAHELGHNLGAVSNSAPNSSKAGHCVDEWDLMCYSDAPNYPAMRTVCPDNASDMRLDCRHDDYYHTNPAPGSYLATHWNVANNRFLIAGGGTGPTPDPTRTPTGSPTPTNSPTRSTSPTPTGSPTGSGTPTPTGTPTASGSPTASPTASPTGSASPTATPTPTGSPTGSGTPSPTGSTTPSPTASPTGGATGPATTVSQVTQTSAVLSWPAVNGAAGYDVLLNGQALGTVRATAVSLVRLAPDTSYTVAVAVRDAAGTVSKPGRATTFRTSADPGKPQTGTRYTMVNGLTGQAADLWGSALNDGTVAIAYQRTGYANQRWTFEDAGSGTLRIKSARSDKCLQLGGNPVAGQYVAQRPCSDAAGQKWRVGSSGGAATLTAEGSDLVLGASNRWYYGGWLLELQKPNGQAYQSWNLQKSA</sequence>
<dbReference type="PROSITE" id="PS50853">
    <property type="entry name" value="FN3"/>
    <property type="match status" value="1"/>
</dbReference>
<dbReference type="PROSITE" id="PS50231">
    <property type="entry name" value="RICIN_B_LECTIN"/>
    <property type="match status" value="1"/>
</dbReference>
<dbReference type="SUPFAM" id="SSF50370">
    <property type="entry name" value="Ricin B-like lectins"/>
    <property type="match status" value="1"/>
</dbReference>
<evidence type="ECO:0000259" key="5">
    <source>
        <dbReference type="PROSITE" id="PS50853"/>
    </source>
</evidence>
<evidence type="ECO:0000313" key="6">
    <source>
        <dbReference type="EMBL" id="MFC5665160.1"/>
    </source>
</evidence>
<feature type="transmembrane region" description="Helical" evidence="4">
    <location>
        <begin position="21"/>
        <end position="42"/>
    </location>
</feature>
<name>A0ABW0X3N9_9ACTN</name>
<reference evidence="7" key="1">
    <citation type="journal article" date="2019" name="Int. J. Syst. Evol. Microbiol.">
        <title>The Global Catalogue of Microorganisms (GCM) 10K type strain sequencing project: providing services to taxonomists for standard genome sequencing and annotation.</title>
        <authorList>
            <consortium name="The Broad Institute Genomics Platform"/>
            <consortium name="The Broad Institute Genome Sequencing Center for Infectious Disease"/>
            <person name="Wu L."/>
            <person name="Ma J."/>
        </authorList>
    </citation>
    <scope>NUCLEOTIDE SEQUENCE [LARGE SCALE GENOMIC DNA]</scope>
    <source>
        <strain evidence="7">CGMCC 4.1437</strain>
    </source>
</reference>
<feature type="region of interest" description="Disordered" evidence="3">
    <location>
        <begin position="450"/>
        <end position="559"/>
    </location>
</feature>
<evidence type="ECO:0000313" key="7">
    <source>
        <dbReference type="Proteomes" id="UP001595975"/>
    </source>
</evidence>
<dbReference type="InterPro" id="IPR036116">
    <property type="entry name" value="FN3_sf"/>
</dbReference>
<dbReference type="EMBL" id="JBHSOF010000024">
    <property type="protein sequence ID" value="MFC5665160.1"/>
    <property type="molecule type" value="Genomic_DNA"/>
</dbReference>
<dbReference type="SUPFAM" id="SSF55486">
    <property type="entry name" value="Metalloproteases ('zincins'), catalytic domain"/>
    <property type="match status" value="1"/>
</dbReference>
<keyword evidence="1" id="KW-0378">Hydrolase</keyword>
<dbReference type="SMART" id="SM00458">
    <property type="entry name" value="RICIN"/>
    <property type="match status" value="1"/>
</dbReference>
<dbReference type="Proteomes" id="UP001595975">
    <property type="component" value="Unassembled WGS sequence"/>
</dbReference>
<dbReference type="InterPro" id="IPR013783">
    <property type="entry name" value="Ig-like_fold"/>
</dbReference>
<dbReference type="InterPro" id="IPR024079">
    <property type="entry name" value="MetalloPept_cat_dom_sf"/>
</dbReference>
<evidence type="ECO:0000256" key="3">
    <source>
        <dbReference type="SAM" id="MobiDB-lite"/>
    </source>
</evidence>
<evidence type="ECO:0000256" key="2">
    <source>
        <dbReference type="ARBA" id="ARBA00023326"/>
    </source>
</evidence>
<dbReference type="CDD" id="cd00161">
    <property type="entry name" value="beta-trefoil_Ricin-like"/>
    <property type="match status" value="1"/>
</dbReference>
<proteinExistence type="predicted"/>
<accession>A0ABW0X3N9</accession>
<organism evidence="6 7">
    <name type="scientific">Kitasatospora misakiensis</name>
    <dbReference type="NCBI Taxonomy" id="67330"/>
    <lineage>
        <taxon>Bacteria</taxon>
        <taxon>Bacillati</taxon>
        <taxon>Actinomycetota</taxon>
        <taxon>Actinomycetes</taxon>
        <taxon>Kitasatosporales</taxon>
        <taxon>Streptomycetaceae</taxon>
        <taxon>Kitasatospora</taxon>
    </lineage>
</organism>
<comment type="caution">
    <text evidence="6">The sequence shown here is derived from an EMBL/GenBank/DDBJ whole genome shotgun (WGS) entry which is preliminary data.</text>
</comment>
<dbReference type="SUPFAM" id="SSF49265">
    <property type="entry name" value="Fibronectin type III"/>
    <property type="match status" value="1"/>
</dbReference>
<keyword evidence="2" id="KW-0119">Carbohydrate metabolism</keyword>
<evidence type="ECO:0000256" key="1">
    <source>
        <dbReference type="ARBA" id="ARBA00023295"/>
    </source>
</evidence>
<keyword evidence="4" id="KW-0812">Transmembrane</keyword>
<dbReference type="Gene3D" id="2.80.10.50">
    <property type="match status" value="1"/>
</dbReference>
<feature type="compositionally biased region" description="Low complexity" evidence="3">
    <location>
        <begin position="460"/>
        <end position="559"/>
    </location>
</feature>
<dbReference type="InterPro" id="IPR000772">
    <property type="entry name" value="Ricin_B_lectin"/>
</dbReference>
<keyword evidence="4" id="KW-0472">Membrane</keyword>
<dbReference type="RefSeq" id="WP_380226846.1">
    <property type="nucleotide sequence ID" value="NZ_JBHSOF010000024.1"/>
</dbReference>
<dbReference type="CDD" id="cd00063">
    <property type="entry name" value="FN3"/>
    <property type="match status" value="1"/>
</dbReference>
<dbReference type="Gene3D" id="3.40.390.10">
    <property type="entry name" value="Collagenase (Catalytic Domain)"/>
    <property type="match status" value="1"/>
</dbReference>
<protein>
    <submittedName>
        <fullName evidence="6">RICIN domain-containing protein</fullName>
    </submittedName>
</protein>
<evidence type="ECO:0000256" key="4">
    <source>
        <dbReference type="SAM" id="Phobius"/>
    </source>
</evidence>
<keyword evidence="4" id="KW-1133">Transmembrane helix</keyword>
<keyword evidence="7" id="KW-1185">Reference proteome</keyword>
<dbReference type="Pfam" id="PF14200">
    <property type="entry name" value="RicinB_lectin_2"/>
    <property type="match status" value="1"/>
</dbReference>
<dbReference type="Gene3D" id="2.60.40.10">
    <property type="entry name" value="Immunoglobulins"/>
    <property type="match status" value="1"/>
</dbReference>
<dbReference type="InterPro" id="IPR003961">
    <property type="entry name" value="FN3_dom"/>
</dbReference>
<feature type="domain" description="Fibronectin type-III" evidence="5">
    <location>
        <begin position="552"/>
        <end position="635"/>
    </location>
</feature>
<keyword evidence="2" id="KW-0624">Polysaccharide degradation</keyword>